<keyword evidence="4 9" id="KW-1003">Cell membrane</keyword>
<proteinExistence type="inferred from homology"/>
<dbReference type="OrthoDB" id="9810980at2"/>
<feature type="coiled-coil region" evidence="10">
    <location>
        <begin position="144"/>
        <end position="280"/>
    </location>
</feature>
<dbReference type="Pfam" id="PF25994">
    <property type="entry name" value="HH_AprE"/>
    <property type="match status" value="1"/>
</dbReference>
<sequence>MTTSGGVWSARKPMTIGLLGLVLLLGGFGTWASVTNISGAIIASGRIEVDQNRQVVQHPDGGVVASIEVDEGEQVEVGQVLLRLDPTQLKSQLAITESQLIELMARRGRLEAERDGADTASFDELLLEMARKNPDAAGLIAGQERLLVARLESTNNEIDQLQKRRSQITNQIEGIQAQQVSLERQLELIAKELTDQQALLAQGLAQATRVLSLQREAARLNGDMGDLKAQEAQAGGRITEIDIEILKLGSARREEAISNLRDLQYRELELREERRALIEQLDRLDITAPVSGLVYGLQVFAPRSVLRPADPVLFIVPQDRPLIINAQVETIHIDKLHMGQEVTLRFSALDQRRTPELFGHVTQISADAFQDEGTQQSYYRAEIALSEGEQTRLPEGTVLIPGMPVEAFIRTEDRTPIAYLVKPFSDYFAKAFRE</sequence>
<evidence type="ECO:0000256" key="3">
    <source>
        <dbReference type="ARBA" id="ARBA00022448"/>
    </source>
</evidence>
<evidence type="ECO:0000259" key="11">
    <source>
        <dbReference type="Pfam" id="PF25994"/>
    </source>
</evidence>
<keyword evidence="3 9" id="KW-0813">Transport</keyword>
<dbReference type="InterPro" id="IPR050739">
    <property type="entry name" value="MFP"/>
</dbReference>
<keyword evidence="14" id="KW-1185">Reference proteome</keyword>
<keyword evidence="7" id="KW-1133">Transmembrane helix</keyword>
<dbReference type="Gene3D" id="2.40.50.100">
    <property type="match status" value="1"/>
</dbReference>
<evidence type="ECO:0000259" key="12">
    <source>
        <dbReference type="Pfam" id="PF26002"/>
    </source>
</evidence>
<protein>
    <recommendedName>
        <fullName evidence="9">Membrane fusion protein (MFP) family protein</fullName>
    </recommendedName>
</protein>
<dbReference type="Proteomes" id="UP000193827">
    <property type="component" value="Unassembled WGS sequence"/>
</dbReference>
<dbReference type="PANTHER" id="PTHR30386:SF17">
    <property type="entry name" value="ALKALINE PROTEASE SECRETION PROTEIN APRE"/>
    <property type="match status" value="1"/>
</dbReference>
<comment type="subcellular location">
    <subcellularLocation>
        <location evidence="1 9">Cell inner membrane</location>
        <topology evidence="1 9">Single-pass membrane protein</topology>
    </subcellularLocation>
</comment>
<keyword evidence="5 9" id="KW-0997">Cell inner membrane</keyword>
<evidence type="ECO:0000256" key="7">
    <source>
        <dbReference type="ARBA" id="ARBA00022989"/>
    </source>
</evidence>
<dbReference type="GO" id="GO:0015031">
    <property type="term" value="P:protein transport"/>
    <property type="evidence" value="ECO:0007669"/>
    <property type="project" value="InterPro"/>
</dbReference>
<keyword evidence="8" id="KW-0472">Membrane</keyword>
<feature type="domain" description="AprE-like long alpha-helical hairpin" evidence="11">
    <location>
        <begin position="90"/>
        <end position="277"/>
    </location>
</feature>
<accession>A0A1Y5RZR3</accession>
<keyword evidence="6" id="KW-0812">Transmembrane</keyword>
<dbReference type="GO" id="GO:0005886">
    <property type="term" value="C:plasma membrane"/>
    <property type="evidence" value="ECO:0007669"/>
    <property type="project" value="UniProtKB-SubCell"/>
</dbReference>
<dbReference type="InterPro" id="IPR058982">
    <property type="entry name" value="Beta-barrel_AprE"/>
</dbReference>
<dbReference type="NCBIfam" id="TIGR01843">
    <property type="entry name" value="type_I_hlyD"/>
    <property type="match status" value="1"/>
</dbReference>
<comment type="similarity">
    <text evidence="2 9">Belongs to the membrane fusion protein (MFP) (TC 8.A.1) family.</text>
</comment>
<evidence type="ECO:0000256" key="5">
    <source>
        <dbReference type="ARBA" id="ARBA00022519"/>
    </source>
</evidence>
<dbReference type="Pfam" id="PF26002">
    <property type="entry name" value="Beta-barrel_AprE"/>
    <property type="match status" value="1"/>
</dbReference>
<dbReference type="InterPro" id="IPR058781">
    <property type="entry name" value="HH_AprE-like"/>
</dbReference>
<evidence type="ECO:0000256" key="8">
    <source>
        <dbReference type="ARBA" id="ARBA00023136"/>
    </source>
</evidence>
<keyword evidence="10" id="KW-0175">Coiled coil</keyword>
<evidence type="ECO:0000256" key="6">
    <source>
        <dbReference type="ARBA" id="ARBA00022692"/>
    </source>
</evidence>
<feature type="domain" description="AprE-like beta-barrel" evidence="12">
    <location>
        <begin position="322"/>
        <end position="412"/>
    </location>
</feature>
<dbReference type="PANTHER" id="PTHR30386">
    <property type="entry name" value="MEMBRANE FUSION SUBUNIT OF EMRAB-TOLC MULTIDRUG EFFLUX PUMP"/>
    <property type="match status" value="1"/>
</dbReference>
<organism evidence="13 14">
    <name type="scientific">Roseovarius litorisediminis</name>
    <dbReference type="NCBI Taxonomy" id="1312363"/>
    <lineage>
        <taxon>Bacteria</taxon>
        <taxon>Pseudomonadati</taxon>
        <taxon>Pseudomonadota</taxon>
        <taxon>Alphaproteobacteria</taxon>
        <taxon>Rhodobacterales</taxon>
        <taxon>Roseobacteraceae</taxon>
        <taxon>Roseovarius</taxon>
    </lineage>
</organism>
<evidence type="ECO:0000256" key="9">
    <source>
        <dbReference type="RuleBase" id="RU365093"/>
    </source>
</evidence>
<evidence type="ECO:0000313" key="13">
    <source>
        <dbReference type="EMBL" id="SLN28685.1"/>
    </source>
</evidence>
<dbReference type="Gene3D" id="2.40.30.170">
    <property type="match status" value="1"/>
</dbReference>
<name>A0A1Y5RZR3_9RHOB</name>
<evidence type="ECO:0000256" key="10">
    <source>
        <dbReference type="SAM" id="Coils"/>
    </source>
</evidence>
<evidence type="ECO:0000313" key="14">
    <source>
        <dbReference type="Proteomes" id="UP000193827"/>
    </source>
</evidence>
<evidence type="ECO:0000256" key="4">
    <source>
        <dbReference type="ARBA" id="ARBA00022475"/>
    </source>
</evidence>
<dbReference type="PRINTS" id="PR01490">
    <property type="entry name" value="RTXTOXIND"/>
</dbReference>
<dbReference type="EMBL" id="FWFL01000003">
    <property type="protein sequence ID" value="SLN28685.1"/>
    <property type="molecule type" value="Genomic_DNA"/>
</dbReference>
<gene>
    <name evidence="13" type="primary">prsE_1</name>
    <name evidence="13" type="ORF">PEL8287_01309</name>
</gene>
<dbReference type="AlphaFoldDB" id="A0A1Y5RZR3"/>
<evidence type="ECO:0000256" key="2">
    <source>
        <dbReference type="ARBA" id="ARBA00009477"/>
    </source>
</evidence>
<dbReference type="RefSeq" id="WP_085891574.1">
    <property type="nucleotide sequence ID" value="NZ_FWFL01000003.1"/>
</dbReference>
<evidence type="ECO:0000256" key="1">
    <source>
        <dbReference type="ARBA" id="ARBA00004377"/>
    </source>
</evidence>
<reference evidence="13 14" key="1">
    <citation type="submission" date="2017-03" db="EMBL/GenBank/DDBJ databases">
        <authorList>
            <person name="Afonso C.L."/>
            <person name="Miller P.J."/>
            <person name="Scott M.A."/>
            <person name="Spackman E."/>
            <person name="Goraichik I."/>
            <person name="Dimitrov K.M."/>
            <person name="Suarez D.L."/>
            <person name="Swayne D.E."/>
        </authorList>
    </citation>
    <scope>NUCLEOTIDE SEQUENCE [LARGE SCALE GENOMIC DNA]</scope>
    <source>
        <strain evidence="13 14">CECT 8287</strain>
    </source>
</reference>
<dbReference type="InterPro" id="IPR010129">
    <property type="entry name" value="T1SS_HlyD"/>
</dbReference>